<dbReference type="Pfam" id="PF01545">
    <property type="entry name" value="Cation_efflux"/>
    <property type="match status" value="1"/>
</dbReference>
<dbReference type="Gene3D" id="1.20.1510.10">
    <property type="entry name" value="Cation efflux protein transmembrane domain"/>
    <property type="match status" value="1"/>
</dbReference>
<name>A0A1G9SXT5_9BACT</name>
<evidence type="ECO:0000256" key="1">
    <source>
        <dbReference type="ARBA" id="ARBA00004141"/>
    </source>
</evidence>
<dbReference type="InterPro" id="IPR058533">
    <property type="entry name" value="Cation_efflux_TM"/>
</dbReference>
<feature type="domain" description="Cation efflux protein transmembrane" evidence="7">
    <location>
        <begin position="36"/>
        <end position="242"/>
    </location>
</feature>
<evidence type="ECO:0000256" key="6">
    <source>
        <dbReference type="SAM" id="Phobius"/>
    </source>
</evidence>
<proteinExistence type="predicted"/>
<keyword evidence="4 6" id="KW-1133">Transmembrane helix</keyword>
<feature type="transmembrane region" description="Helical" evidence="6">
    <location>
        <begin position="101"/>
        <end position="121"/>
    </location>
</feature>
<reference evidence="8 9" key="1">
    <citation type="submission" date="2016-10" db="EMBL/GenBank/DDBJ databases">
        <authorList>
            <person name="de Groot N.N."/>
        </authorList>
    </citation>
    <scope>NUCLEOTIDE SEQUENCE [LARGE SCALE GENOMIC DNA]</scope>
    <source>
        <strain evidence="8 9">DSM 25186</strain>
    </source>
</reference>
<comment type="subcellular location">
    <subcellularLocation>
        <location evidence="1">Membrane</location>
        <topology evidence="1">Multi-pass membrane protein</topology>
    </subcellularLocation>
</comment>
<evidence type="ECO:0000259" key="7">
    <source>
        <dbReference type="Pfam" id="PF01545"/>
    </source>
</evidence>
<dbReference type="STRING" id="1075417.SAMN05421823_11327"/>
<accession>A0A1G9SXT5</accession>
<organism evidence="8 9">
    <name type="scientific">Catalinimonas alkaloidigena</name>
    <dbReference type="NCBI Taxonomy" id="1075417"/>
    <lineage>
        <taxon>Bacteria</taxon>
        <taxon>Pseudomonadati</taxon>
        <taxon>Bacteroidota</taxon>
        <taxon>Cytophagia</taxon>
        <taxon>Cytophagales</taxon>
        <taxon>Catalimonadaceae</taxon>
        <taxon>Catalinimonas</taxon>
    </lineage>
</organism>
<evidence type="ECO:0000313" key="8">
    <source>
        <dbReference type="EMBL" id="SDM40240.1"/>
    </source>
</evidence>
<dbReference type="InterPro" id="IPR027469">
    <property type="entry name" value="Cation_efflux_TMD_sf"/>
</dbReference>
<keyword evidence="9" id="KW-1185">Reference proteome</keyword>
<dbReference type="GO" id="GO:0008324">
    <property type="term" value="F:monoatomic cation transmembrane transporter activity"/>
    <property type="evidence" value="ECO:0007669"/>
    <property type="project" value="InterPro"/>
</dbReference>
<feature type="transmembrane region" description="Helical" evidence="6">
    <location>
        <begin position="218"/>
        <end position="236"/>
    </location>
</feature>
<dbReference type="Gene3D" id="3.30.70.1350">
    <property type="entry name" value="Cation efflux protein, cytoplasmic domain"/>
    <property type="match status" value="1"/>
</dbReference>
<evidence type="ECO:0000256" key="2">
    <source>
        <dbReference type="ARBA" id="ARBA00022448"/>
    </source>
</evidence>
<feature type="transmembrane region" description="Helical" evidence="6">
    <location>
        <begin position="184"/>
        <end position="206"/>
    </location>
</feature>
<feature type="transmembrane region" description="Helical" evidence="6">
    <location>
        <begin position="141"/>
        <end position="159"/>
    </location>
</feature>
<gene>
    <name evidence="8" type="ORF">SAMN05421823_11327</name>
</gene>
<evidence type="ECO:0000256" key="5">
    <source>
        <dbReference type="ARBA" id="ARBA00023136"/>
    </source>
</evidence>
<keyword evidence="5 6" id="KW-0472">Membrane</keyword>
<dbReference type="PANTHER" id="PTHR13414:SF9">
    <property type="entry name" value="PROTON-COUPLED ZINC ANTIPORTER SLC30A9, MITOCHONDRIAL"/>
    <property type="match status" value="1"/>
</dbReference>
<dbReference type="PANTHER" id="PTHR13414">
    <property type="entry name" value="HUEL-CATION TRANSPORTER"/>
    <property type="match status" value="1"/>
</dbReference>
<dbReference type="GO" id="GO:0016020">
    <property type="term" value="C:membrane"/>
    <property type="evidence" value="ECO:0007669"/>
    <property type="project" value="UniProtKB-SubCell"/>
</dbReference>
<sequence>MVLSPPACAADGRFPNLHTQTTFLLASANASKLAIYAAIGANLAIAASKFVAAYFTGSSAMISEGIHSVVDTGNGLLLLLGIRKSQKAADASHPFGYGKELYFWSLIVAILIFAIGGGMSFYEGIAHLRHPSPLTDPTWNYVVLGLAALFESIALGLALKQFNATRGTKGVWEAIRASKDPANFAVIFEDSAALLGLVVAALGVYLGHQLNNPYFDGAASLVIGVILSTTATLLAYESKGLLIGEGADPEVLKQIEALAETDPAIRDAKRPLTMHFGPNEVFLALDVNFKQGLSAAEVEQAVERIERNIRAQHPDVQRIFIEARSVSTERDRKNDDAIDTAL</sequence>
<evidence type="ECO:0000256" key="3">
    <source>
        <dbReference type="ARBA" id="ARBA00022692"/>
    </source>
</evidence>
<dbReference type="InterPro" id="IPR036837">
    <property type="entry name" value="Cation_efflux_CTD_sf"/>
</dbReference>
<keyword evidence="2" id="KW-0813">Transport</keyword>
<protein>
    <submittedName>
        <fullName evidence="8">Cation diffusion facilitator family transporter</fullName>
    </submittedName>
</protein>
<evidence type="ECO:0000256" key="4">
    <source>
        <dbReference type="ARBA" id="ARBA00022989"/>
    </source>
</evidence>
<dbReference type="SUPFAM" id="SSF160240">
    <property type="entry name" value="Cation efflux protein cytoplasmic domain-like"/>
    <property type="match status" value="1"/>
</dbReference>
<feature type="transmembrane region" description="Helical" evidence="6">
    <location>
        <begin position="33"/>
        <end position="55"/>
    </location>
</feature>
<dbReference type="AlphaFoldDB" id="A0A1G9SXT5"/>
<dbReference type="InterPro" id="IPR040177">
    <property type="entry name" value="SLC30A9"/>
</dbReference>
<dbReference type="SUPFAM" id="SSF161111">
    <property type="entry name" value="Cation efflux protein transmembrane domain-like"/>
    <property type="match status" value="1"/>
</dbReference>
<keyword evidence="3 6" id="KW-0812">Transmembrane</keyword>
<evidence type="ECO:0000313" key="9">
    <source>
        <dbReference type="Proteomes" id="UP000198510"/>
    </source>
</evidence>
<dbReference type="InterPro" id="IPR002524">
    <property type="entry name" value="Cation_efflux"/>
</dbReference>
<dbReference type="Proteomes" id="UP000198510">
    <property type="component" value="Unassembled WGS sequence"/>
</dbReference>
<dbReference type="EMBL" id="FNFO01000013">
    <property type="protein sequence ID" value="SDM40240.1"/>
    <property type="molecule type" value="Genomic_DNA"/>
</dbReference>
<dbReference type="GO" id="GO:0006829">
    <property type="term" value="P:zinc ion transport"/>
    <property type="evidence" value="ECO:0007669"/>
    <property type="project" value="InterPro"/>
</dbReference>
<dbReference type="NCBIfam" id="TIGR01297">
    <property type="entry name" value="CDF"/>
    <property type="match status" value="1"/>
</dbReference>